<dbReference type="AlphaFoldDB" id="A0A378VWQ2"/>
<sequence length="82" mass="8982">MTKAVRRKNVQTTKICYAFRTPSAYGQYLADAGFDYLSLANNHSNGFGAQGITATAGNLDELNIKYSGIENRFETAILKKTA</sequence>
<dbReference type="PANTHER" id="PTHR33393:SF11">
    <property type="entry name" value="POLYGLUTAMINE SYNTHESIS ACCESSORY PROTEIN RV0574C-RELATED"/>
    <property type="match status" value="1"/>
</dbReference>
<feature type="domain" description="Capsule synthesis protein CapA" evidence="1">
    <location>
        <begin position="9"/>
        <end position="75"/>
    </location>
</feature>
<dbReference type="InterPro" id="IPR052169">
    <property type="entry name" value="CW_Biosynth-Accessory"/>
</dbReference>
<dbReference type="Pfam" id="PF09587">
    <property type="entry name" value="PGA_cap"/>
    <property type="match status" value="1"/>
</dbReference>
<gene>
    <name evidence="2" type="ORF">NCTC11421_01436</name>
</gene>
<name>A0A378VWQ2_NEIGO</name>
<reference evidence="2" key="1">
    <citation type="submission" date="2018-06" db="EMBL/GenBank/DDBJ databases">
        <authorList>
            <consortium name="Pathogen Informatics"/>
            <person name="Doyle S."/>
        </authorList>
    </citation>
    <scope>NUCLEOTIDE SEQUENCE [LARGE SCALE GENOMIC DNA]</scope>
    <source>
        <strain evidence="2">NCTC11421</strain>
    </source>
</reference>
<accession>A0A378VWQ2</accession>
<protein>
    <submittedName>
        <fullName evidence="2">Bacterial capsule synthesis protein PGA_cap</fullName>
    </submittedName>
</protein>
<dbReference type="PANTHER" id="PTHR33393">
    <property type="entry name" value="POLYGLUTAMINE SYNTHESIS ACCESSORY PROTEIN RV0574C-RELATED"/>
    <property type="match status" value="1"/>
</dbReference>
<organism evidence="2">
    <name type="scientific">Neisseria gonorrhoeae</name>
    <dbReference type="NCBI Taxonomy" id="485"/>
    <lineage>
        <taxon>Bacteria</taxon>
        <taxon>Pseudomonadati</taxon>
        <taxon>Pseudomonadota</taxon>
        <taxon>Betaproteobacteria</taxon>
        <taxon>Neisseriales</taxon>
        <taxon>Neisseriaceae</taxon>
        <taxon>Neisseria</taxon>
    </lineage>
</organism>
<proteinExistence type="predicted"/>
<dbReference type="InterPro" id="IPR019079">
    <property type="entry name" value="Capsule_synth_CapA"/>
</dbReference>
<evidence type="ECO:0000313" key="2">
    <source>
        <dbReference type="EMBL" id="SUA21427.1"/>
    </source>
</evidence>
<dbReference type="EMBL" id="UGRI01000001">
    <property type="protein sequence ID" value="SUA21427.1"/>
    <property type="molecule type" value="Genomic_DNA"/>
</dbReference>
<evidence type="ECO:0000259" key="1">
    <source>
        <dbReference type="Pfam" id="PF09587"/>
    </source>
</evidence>